<dbReference type="InterPro" id="IPR012349">
    <property type="entry name" value="Split_barrel_FMN-bd"/>
</dbReference>
<comment type="caution">
    <text evidence="1">The sequence shown here is derived from an EMBL/GenBank/DDBJ whole genome shotgun (WGS) entry which is preliminary data.</text>
</comment>
<name>A0A844G0I8_9BACT</name>
<dbReference type="Pfam" id="PF12900">
    <property type="entry name" value="Pyridox_ox_2"/>
    <property type="match status" value="1"/>
</dbReference>
<dbReference type="Gene3D" id="2.30.110.10">
    <property type="entry name" value="Electron Transport, Fmn-binding Protein, Chain A"/>
    <property type="match status" value="1"/>
</dbReference>
<organism evidence="1 2">
    <name type="scientific">Victivallis lenta</name>
    <dbReference type="NCBI Taxonomy" id="2606640"/>
    <lineage>
        <taxon>Bacteria</taxon>
        <taxon>Pseudomonadati</taxon>
        <taxon>Lentisphaerota</taxon>
        <taxon>Lentisphaeria</taxon>
        <taxon>Victivallales</taxon>
        <taxon>Victivallaceae</taxon>
        <taxon>Victivallis</taxon>
    </lineage>
</organism>
<dbReference type="EMBL" id="VUNS01000004">
    <property type="protein sequence ID" value="MST96484.1"/>
    <property type="molecule type" value="Genomic_DNA"/>
</dbReference>
<dbReference type="SUPFAM" id="SSF50475">
    <property type="entry name" value="FMN-binding split barrel"/>
    <property type="match status" value="1"/>
</dbReference>
<dbReference type="PANTHER" id="PTHR34071:SF2">
    <property type="entry name" value="FLAVIN-NUCLEOTIDE-BINDING PROTEIN"/>
    <property type="match status" value="1"/>
</dbReference>
<proteinExistence type="predicted"/>
<evidence type="ECO:0008006" key="3">
    <source>
        <dbReference type="Google" id="ProtNLM"/>
    </source>
</evidence>
<evidence type="ECO:0000313" key="1">
    <source>
        <dbReference type="EMBL" id="MST96484.1"/>
    </source>
</evidence>
<dbReference type="InterPro" id="IPR024747">
    <property type="entry name" value="Pyridox_Oxase-rel"/>
</dbReference>
<dbReference type="Proteomes" id="UP000435649">
    <property type="component" value="Unassembled WGS sequence"/>
</dbReference>
<dbReference type="AlphaFoldDB" id="A0A844G0I8"/>
<evidence type="ECO:0000313" key="2">
    <source>
        <dbReference type="Proteomes" id="UP000435649"/>
    </source>
</evidence>
<reference evidence="1 2" key="1">
    <citation type="submission" date="2019-08" db="EMBL/GenBank/DDBJ databases">
        <title>In-depth cultivation of the pig gut microbiome towards novel bacterial diversity and tailored functional studies.</title>
        <authorList>
            <person name="Wylensek D."/>
            <person name="Hitch T.C.A."/>
            <person name="Clavel T."/>
        </authorList>
    </citation>
    <scope>NUCLEOTIDE SEQUENCE [LARGE SCALE GENOMIC DNA]</scope>
    <source>
        <strain evidence="1 2">BBE-744-WT-12</strain>
    </source>
</reference>
<protein>
    <recommendedName>
        <fullName evidence="3">Pyridoxamine 5'-phosphate oxidase</fullName>
    </recommendedName>
</protein>
<sequence length="161" mass="17262">MRRAEREVAGVAALAGILDRAAYATLSFLDSGAPAAVPVSFGYRVEGGIFVFYIHSAGEGHKMECLQNDPRAVLSAVGDNRIVLAEPACRSTCFYESVIASGEVEFVTAPEEKRAALDCIMHHCGGAGTYDYPEAMLERTAILRLSARSISGKSNTAEMKR</sequence>
<dbReference type="PANTHER" id="PTHR34071">
    <property type="entry name" value="5-NITROIMIDAZOLE ANTIBIOTICS RESISTANCE PROTEIN, NIMA-FAMILY-RELATED PROTEIN-RELATED"/>
    <property type="match status" value="1"/>
</dbReference>
<gene>
    <name evidence="1" type="ORF">FYJ85_05420</name>
</gene>
<dbReference type="RefSeq" id="WP_154417223.1">
    <property type="nucleotide sequence ID" value="NZ_CALXOB010000019.1"/>
</dbReference>
<keyword evidence="2" id="KW-1185">Reference proteome</keyword>
<accession>A0A844G0I8</accession>